<feature type="chain" id="PRO_5046347791" evidence="2">
    <location>
        <begin position="25"/>
        <end position="513"/>
    </location>
</feature>
<dbReference type="Proteomes" id="UP001519924">
    <property type="component" value="Unassembled WGS sequence"/>
</dbReference>
<evidence type="ECO:0000313" key="3">
    <source>
        <dbReference type="EMBL" id="MBW8271133.1"/>
    </source>
</evidence>
<accession>A0ABS7F6J4</accession>
<dbReference type="RefSeq" id="WP_220118911.1">
    <property type="nucleotide sequence ID" value="NZ_JAHZUY010000071.1"/>
</dbReference>
<dbReference type="EMBL" id="JAHZUY010000071">
    <property type="protein sequence ID" value="MBW8271133.1"/>
    <property type="molecule type" value="Genomic_DNA"/>
</dbReference>
<gene>
    <name evidence="3" type="ORF">K1J50_16750</name>
</gene>
<reference evidence="3 4" key="1">
    <citation type="submission" date="2021-08" db="EMBL/GenBank/DDBJ databases">
        <title>Caldovatus sediminis gen. nov., sp. nov., a moderately thermophilic bacterium isolated from a hot spring.</title>
        <authorList>
            <person name="Hu C.-J."/>
            <person name="Li W.-J."/>
            <person name="Xian W.-D."/>
        </authorList>
    </citation>
    <scope>NUCLEOTIDE SEQUENCE [LARGE SCALE GENOMIC DNA]</scope>
    <source>
        <strain evidence="3 4">SYSU G05006</strain>
    </source>
</reference>
<proteinExistence type="predicted"/>
<protein>
    <submittedName>
        <fullName evidence="3">Uncharacterized protein</fullName>
    </submittedName>
</protein>
<feature type="compositionally biased region" description="Pro residues" evidence="1">
    <location>
        <begin position="27"/>
        <end position="55"/>
    </location>
</feature>
<feature type="signal peptide" evidence="2">
    <location>
        <begin position="1"/>
        <end position="24"/>
    </location>
</feature>
<feature type="compositionally biased region" description="Low complexity" evidence="1">
    <location>
        <begin position="15"/>
        <end position="26"/>
    </location>
</feature>
<organism evidence="3 4">
    <name type="scientific">Caldovatus aquaticus</name>
    <dbReference type="NCBI Taxonomy" id="2865671"/>
    <lineage>
        <taxon>Bacteria</taxon>
        <taxon>Pseudomonadati</taxon>
        <taxon>Pseudomonadota</taxon>
        <taxon>Alphaproteobacteria</taxon>
        <taxon>Acetobacterales</taxon>
        <taxon>Roseomonadaceae</taxon>
        <taxon>Caldovatus</taxon>
    </lineage>
</organism>
<name>A0ABS7F6J4_9PROT</name>
<evidence type="ECO:0000256" key="1">
    <source>
        <dbReference type="SAM" id="MobiDB-lite"/>
    </source>
</evidence>
<sequence length="513" mass="53372">MKRRTAVIAIAAACLAGPGAPGLAQQKPPPLGAAPPPAAVPPRALPQPAPRPPVAPQATAPAGKPPPLGAEPQPAVPPPVASPAPATPPTAPPPGEPAALARLRSLLPPGSTLDYGTAETTDPARGAVRLSAVTLRNGARSVTADELILDGLREDGVGEAIARNLTGREGEAVTFTLAELRLGGMVVQRPPGQELLPDMIRADAIRLQGFAAPDPEASIAFHQLDIEEYGPGRPTRFALSGLDIGMPRNREADRVRLGRLLARGLDAATLLRAAVEHQPPPRPAAGRQALEMEDLQVGAGRRTIVSVASARASGEQDAQGSGTGSLAIRGIRIGAVPGLEQWLRRFGYDALVLELAMDGSYDAPSGRVELASFSLAGREIGALALSLVVDGATQQALEMLDYSGMRLVSAGIRYVDQSLYARFVREQARQTRTPEQQLREQYAAMAGGALGAPGKGALDAIRDAVQRFLRGQAREIEITAAPPEPIPFARFQGAAPGGPAEIQQMLGLSATAR</sequence>
<keyword evidence="4" id="KW-1185">Reference proteome</keyword>
<feature type="compositionally biased region" description="Pro residues" evidence="1">
    <location>
        <begin position="63"/>
        <end position="96"/>
    </location>
</feature>
<evidence type="ECO:0000256" key="2">
    <source>
        <dbReference type="SAM" id="SignalP"/>
    </source>
</evidence>
<evidence type="ECO:0000313" key="4">
    <source>
        <dbReference type="Proteomes" id="UP001519924"/>
    </source>
</evidence>
<feature type="region of interest" description="Disordered" evidence="1">
    <location>
        <begin position="15"/>
        <end position="98"/>
    </location>
</feature>
<keyword evidence="2" id="KW-0732">Signal</keyword>
<comment type="caution">
    <text evidence="3">The sequence shown here is derived from an EMBL/GenBank/DDBJ whole genome shotgun (WGS) entry which is preliminary data.</text>
</comment>